<protein>
    <recommendedName>
        <fullName evidence="8">V-type proton ATPase subunit a</fullName>
    </recommendedName>
</protein>
<organism evidence="9 10">
    <name type="scientific">Megaselia scalaris</name>
    <name type="common">Humpbacked fly</name>
    <name type="synonym">Phora scalaris</name>
    <dbReference type="NCBI Taxonomy" id="36166"/>
    <lineage>
        <taxon>Eukaryota</taxon>
        <taxon>Metazoa</taxon>
        <taxon>Ecdysozoa</taxon>
        <taxon>Arthropoda</taxon>
        <taxon>Hexapoda</taxon>
        <taxon>Insecta</taxon>
        <taxon>Pterygota</taxon>
        <taxon>Neoptera</taxon>
        <taxon>Endopterygota</taxon>
        <taxon>Diptera</taxon>
        <taxon>Brachycera</taxon>
        <taxon>Muscomorpha</taxon>
        <taxon>Platypezoidea</taxon>
        <taxon>Phoridae</taxon>
        <taxon>Megaseliini</taxon>
        <taxon>Megaselia</taxon>
    </lineage>
</organism>
<name>T1GG72_MEGSC</name>
<evidence type="ECO:0000256" key="4">
    <source>
        <dbReference type="ARBA" id="ARBA00022692"/>
    </source>
</evidence>
<dbReference type="STRING" id="36166.T1GG72"/>
<evidence type="ECO:0000256" key="7">
    <source>
        <dbReference type="ARBA" id="ARBA00023136"/>
    </source>
</evidence>
<evidence type="ECO:0000256" key="3">
    <source>
        <dbReference type="ARBA" id="ARBA00022448"/>
    </source>
</evidence>
<keyword evidence="5 8" id="KW-1133">Transmembrane helix</keyword>
<dbReference type="InterPro" id="IPR002490">
    <property type="entry name" value="V-ATPase_116kDa_su"/>
</dbReference>
<keyword evidence="4 8" id="KW-0812">Transmembrane</keyword>
<dbReference type="EnsemblMetazoa" id="MESCA002382-RA">
    <property type="protein sequence ID" value="MESCA002382-PA"/>
    <property type="gene ID" value="MESCA002382"/>
</dbReference>
<dbReference type="EMBL" id="CAQQ02116019">
    <property type="status" value="NOT_ANNOTATED_CDS"/>
    <property type="molecule type" value="Genomic_DNA"/>
</dbReference>
<dbReference type="GO" id="GO:0051117">
    <property type="term" value="F:ATPase binding"/>
    <property type="evidence" value="ECO:0007669"/>
    <property type="project" value="TreeGrafter"/>
</dbReference>
<evidence type="ECO:0000256" key="6">
    <source>
        <dbReference type="ARBA" id="ARBA00023065"/>
    </source>
</evidence>
<feature type="transmembrane region" description="Helical" evidence="8">
    <location>
        <begin position="184"/>
        <end position="204"/>
    </location>
</feature>
<feature type="transmembrane region" description="Helical" evidence="8">
    <location>
        <begin position="94"/>
        <end position="111"/>
    </location>
</feature>
<accession>T1GG72</accession>
<dbReference type="GO" id="GO:0046961">
    <property type="term" value="F:proton-transporting ATPase activity, rotational mechanism"/>
    <property type="evidence" value="ECO:0007669"/>
    <property type="project" value="InterPro"/>
</dbReference>
<dbReference type="GO" id="GO:0007035">
    <property type="term" value="P:vacuolar acidification"/>
    <property type="evidence" value="ECO:0007669"/>
    <property type="project" value="TreeGrafter"/>
</dbReference>
<dbReference type="AlphaFoldDB" id="T1GG72"/>
<keyword evidence="8" id="KW-0375">Hydrogen ion transport</keyword>
<dbReference type="Pfam" id="PF01496">
    <property type="entry name" value="V_ATPase_I"/>
    <property type="match status" value="1"/>
</dbReference>
<comment type="similarity">
    <text evidence="2 8">Belongs to the V-ATPase 116 kDa subunit family.</text>
</comment>
<comment type="function">
    <text evidence="8">Essential component of the vacuolar proton pump (V-ATPase), a multimeric enzyme that catalyzes the translocation of protons across the membranes. Required for assembly and activity of the V-ATPase.</text>
</comment>
<dbReference type="EMBL" id="CAQQ02116020">
    <property type="status" value="NOT_ANNOTATED_CDS"/>
    <property type="molecule type" value="Genomic_DNA"/>
</dbReference>
<feature type="transmembrane region" description="Helical" evidence="8">
    <location>
        <begin position="44"/>
        <end position="73"/>
    </location>
</feature>
<evidence type="ECO:0000256" key="1">
    <source>
        <dbReference type="ARBA" id="ARBA00004141"/>
    </source>
</evidence>
<sequence>MRLNMCTIPPTYLKVNKFTKAFQAIVDAYGVPNYKELNPAPYTIITFPFLFAVMFGDWGHGLIVFCLSLYLIFNEKNIAKADLNDIFKIMFDGRYIIMMLGAFSIYTGLIYNDIFSKDMKLMESSWRTDLYNITTIGSLREELALNPITDYVGTPYIFGFDPMIPLSGETSILIKNSIKMKMSIILGFFQMLMGIVLSAINAIYYKSYISLFLVFLPTMTFFCSLFGYLLSYMNISLLYNYSQLLSLIFKLVLPVNRKGSQKSQKF</sequence>
<dbReference type="PANTHER" id="PTHR11629">
    <property type="entry name" value="VACUOLAR PROTON ATPASES"/>
    <property type="match status" value="1"/>
</dbReference>
<dbReference type="PANTHER" id="PTHR11629:SF63">
    <property type="entry name" value="V-TYPE PROTON ATPASE SUBUNIT A"/>
    <property type="match status" value="1"/>
</dbReference>
<dbReference type="HOGENOM" id="CLU_1046926_0_0_1"/>
<evidence type="ECO:0000256" key="8">
    <source>
        <dbReference type="RuleBase" id="RU361189"/>
    </source>
</evidence>
<dbReference type="GO" id="GO:0016471">
    <property type="term" value="C:vacuolar proton-transporting V-type ATPase complex"/>
    <property type="evidence" value="ECO:0007669"/>
    <property type="project" value="TreeGrafter"/>
</dbReference>
<reference evidence="10" key="1">
    <citation type="submission" date="2013-02" db="EMBL/GenBank/DDBJ databases">
        <authorList>
            <person name="Hughes D."/>
        </authorList>
    </citation>
    <scope>NUCLEOTIDE SEQUENCE</scope>
    <source>
        <strain>Durham</strain>
        <strain evidence="10">NC isolate 2 -- Noor lab</strain>
    </source>
</reference>
<dbReference type="GO" id="GO:0005886">
    <property type="term" value="C:plasma membrane"/>
    <property type="evidence" value="ECO:0007669"/>
    <property type="project" value="TreeGrafter"/>
</dbReference>
<keyword evidence="10" id="KW-1185">Reference proteome</keyword>
<feature type="transmembrane region" description="Helical" evidence="8">
    <location>
        <begin position="211"/>
        <end position="231"/>
    </location>
</feature>
<keyword evidence="3 8" id="KW-0813">Transport</keyword>
<dbReference type="EMBL" id="CAQQ02116021">
    <property type="status" value="NOT_ANNOTATED_CDS"/>
    <property type="molecule type" value="Genomic_DNA"/>
</dbReference>
<keyword evidence="7 8" id="KW-0472">Membrane</keyword>
<dbReference type="Proteomes" id="UP000015102">
    <property type="component" value="Unassembled WGS sequence"/>
</dbReference>
<evidence type="ECO:0000256" key="5">
    <source>
        <dbReference type="ARBA" id="ARBA00022989"/>
    </source>
</evidence>
<keyword evidence="6 8" id="KW-0406">Ion transport</keyword>
<reference evidence="9" key="2">
    <citation type="submission" date="2015-06" db="UniProtKB">
        <authorList>
            <consortium name="EnsemblMetazoa"/>
        </authorList>
    </citation>
    <scope>IDENTIFICATION</scope>
</reference>
<evidence type="ECO:0000313" key="10">
    <source>
        <dbReference type="Proteomes" id="UP000015102"/>
    </source>
</evidence>
<proteinExistence type="inferred from homology"/>
<evidence type="ECO:0000256" key="2">
    <source>
        <dbReference type="ARBA" id="ARBA00009904"/>
    </source>
</evidence>
<comment type="subcellular location">
    <subcellularLocation>
        <location evidence="1">Membrane</location>
        <topology evidence="1">Multi-pass membrane protein</topology>
    </subcellularLocation>
</comment>
<dbReference type="GO" id="GO:0033179">
    <property type="term" value="C:proton-transporting V-type ATPase, V0 domain"/>
    <property type="evidence" value="ECO:0007669"/>
    <property type="project" value="InterPro"/>
</dbReference>
<evidence type="ECO:0000313" key="9">
    <source>
        <dbReference type="EnsemblMetazoa" id="MESCA002382-PA"/>
    </source>
</evidence>